<evidence type="ECO:0000313" key="2">
    <source>
        <dbReference type="Proteomes" id="UP000231658"/>
    </source>
</evidence>
<dbReference type="EMBL" id="FLYE01000047">
    <property type="protein sequence ID" value="SCA58153.1"/>
    <property type="molecule type" value="Genomic_DNA"/>
</dbReference>
<keyword evidence="2" id="KW-1185">Reference proteome</keyword>
<reference evidence="1 2" key="1">
    <citation type="submission" date="2016-07" db="EMBL/GenBank/DDBJ databases">
        <authorList>
            <person name="Lefevre C.T."/>
        </authorList>
    </citation>
    <scope>NUCLEOTIDE SEQUENCE [LARGE SCALE GENOMIC DNA]</scope>
    <source>
        <strain evidence="1">PR1</strain>
    </source>
</reference>
<protein>
    <submittedName>
        <fullName evidence="1">Uncharacterized protein</fullName>
    </submittedName>
</protein>
<sequence>MAKAHVQPGDRFFKVGHPETVWIATRLIELPNLPMHVHLTNERDDLQMQTLSEVALEDRKLYQKVRTH</sequence>
<dbReference type="RefSeq" id="WP_069190146.1">
    <property type="nucleotide sequence ID" value="NZ_FLYE01000047.1"/>
</dbReference>
<gene>
    <name evidence="1" type="ORF">MTBPR1_80207</name>
</gene>
<dbReference type="Proteomes" id="UP000231658">
    <property type="component" value="Unassembled WGS sequence"/>
</dbReference>
<accession>A0A1C3RLN5</accession>
<evidence type="ECO:0000313" key="1">
    <source>
        <dbReference type="EMBL" id="SCA58153.1"/>
    </source>
</evidence>
<proteinExistence type="predicted"/>
<name>A0A1C3RLN5_9PROT</name>
<dbReference type="OrthoDB" id="8450447at2"/>
<dbReference type="AlphaFoldDB" id="A0A1C3RLN5"/>
<organism evidence="1 2">
    <name type="scientific">Candidatus Terasakiella magnetica</name>
    <dbReference type="NCBI Taxonomy" id="1867952"/>
    <lineage>
        <taxon>Bacteria</taxon>
        <taxon>Pseudomonadati</taxon>
        <taxon>Pseudomonadota</taxon>
        <taxon>Alphaproteobacteria</taxon>
        <taxon>Rhodospirillales</taxon>
        <taxon>Terasakiellaceae</taxon>
        <taxon>Terasakiella</taxon>
    </lineage>
</organism>